<gene>
    <name evidence="1" type="ORF">QGN17_03055</name>
</gene>
<dbReference type="InterPro" id="IPR036291">
    <property type="entry name" value="NAD(P)-bd_dom_sf"/>
</dbReference>
<dbReference type="Proteomes" id="UP001160625">
    <property type="component" value="Unassembled WGS sequence"/>
</dbReference>
<dbReference type="Gene3D" id="3.40.50.720">
    <property type="entry name" value="NAD(P)-binding Rossmann-like Domain"/>
    <property type="match status" value="1"/>
</dbReference>
<protein>
    <submittedName>
        <fullName evidence="1">Ornithine cyclodeaminase family protein</fullName>
    </submittedName>
</protein>
<dbReference type="Pfam" id="PF02423">
    <property type="entry name" value="OCD_Mu_crystall"/>
    <property type="match status" value="1"/>
</dbReference>
<reference evidence="1" key="1">
    <citation type="submission" date="2023-04" db="EMBL/GenBank/DDBJ databases">
        <title>Sphingomonas sp. MAHUQ-71 isolated from rice field.</title>
        <authorList>
            <person name="Huq M.A."/>
        </authorList>
    </citation>
    <scope>NUCLEOTIDE SEQUENCE</scope>
    <source>
        <strain evidence="1">MAHUQ-71</strain>
    </source>
</reference>
<comment type="caution">
    <text evidence="1">The sequence shown here is derived from an EMBL/GenBank/DDBJ whole genome shotgun (WGS) entry which is preliminary data.</text>
</comment>
<dbReference type="EMBL" id="JARYGZ010000001">
    <property type="protein sequence ID" value="MDH7637700.1"/>
    <property type="molecule type" value="Genomic_DNA"/>
</dbReference>
<dbReference type="RefSeq" id="WP_281043042.1">
    <property type="nucleotide sequence ID" value="NZ_JARYGZ010000001.1"/>
</dbReference>
<evidence type="ECO:0000313" key="2">
    <source>
        <dbReference type="Proteomes" id="UP001160625"/>
    </source>
</evidence>
<dbReference type="SUPFAM" id="SSF51735">
    <property type="entry name" value="NAD(P)-binding Rossmann-fold domains"/>
    <property type="match status" value="1"/>
</dbReference>
<dbReference type="InterPro" id="IPR003462">
    <property type="entry name" value="ODC_Mu_crystall"/>
</dbReference>
<dbReference type="PANTHER" id="PTHR13812">
    <property type="entry name" value="KETIMINE REDUCTASE MU-CRYSTALLIN"/>
    <property type="match status" value="1"/>
</dbReference>
<organism evidence="1 2">
    <name type="scientific">Sphingomonas oryzagri</name>
    <dbReference type="NCBI Taxonomy" id="3042314"/>
    <lineage>
        <taxon>Bacteria</taxon>
        <taxon>Pseudomonadati</taxon>
        <taxon>Pseudomonadota</taxon>
        <taxon>Alphaproteobacteria</taxon>
        <taxon>Sphingomonadales</taxon>
        <taxon>Sphingomonadaceae</taxon>
        <taxon>Sphingomonas</taxon>
    </lineage>
</organism>
<name>A0ABT6MXH0_9SPHN</name>
<sequence>MRRQALLLNAAEVARLLDTEQLLDVLAKGFETITDETAISPPRGEMAIGDAGHLLTMPAAVPGLPFGTKLVTLFPGNAAAGIPTHLGLIILMDSVTGEVLALMDGAHITAMRTAGAATLAAKLLARPDSRAMTILGAGVQGQAHLDLMSRHFDIETIYVGSHGAESAQRLAARDPRAIAIEDHEAAVRASDIVCLCSHAEHPLIHMDWLCPGQHISSVGYAPPCGELDPAIAARHRLVVEARIAFAPAPAGCAELAGIDPAWGTELGEILLGRKPGRESIDEVTVYKAMGHAVEDLVVADMVYRRAIALSAGQSITL</sequence>
<dbReference type="InterPro" id="IPR023401">
    <property type="entry name" value="ODC_N"/>
</dbReference>
<evidence type="ECO:0000313" key="1">
    <source>
        <dbReference type="EMBL" id="MDH7637700.1"/>
    </source>
</evidence>
<keyword evidence="2" id="KW-1185">Reference proteome</keyword>
<dbReference type="PANTHER" id="PTHR13812:SF19">
    <property type="entry name" value="KETIMINE REDUCTASE MU-CRYSTALLIN"/>
    <property type="match status" value="1"/>
</dbReference>
<accession>A0ABT6MXH0</accession>
<proteinExistence type="predicted"/>
<dbReference type="Gene3D" id="3.30.1780.10">
    <property type="entry name" value="ornithine cyclodeaminase, domain 1"/>
    <property type="match status" value="1"/>
</dbReference>
<dbReference type="PIRSF" id="PIRSF001439">
    <property type="entry name" value="CryM"/>
    <property type="match status" value="1"/>
</dbReference>